<reference evidence="2 3" key="1">
    <citation type="submission" date="2021-03" db="EMBL/GenBank/DDBJ databases">
        <title>Metabolic Capacity of the Antarctic Cyanobacterium Phormidium pseudopriestleyi that Sustains Oxygenic Photosynthesis in the Presence of Hydrogen Sulfide.</title>
        <authorList>
            <person name="Lumian J.E."/>
            <person name="Jungblut A.D."/>
            <person name="Dillon M.L."/>
            <person name="Hawes I."/>
            <person name="Doran P.T."/>
            <person name="Mackey T.J."/>
            <person name="Dick G.J."/>
            <person name="Grettenberger C.L."/>
            <person name="Sumner D.Y."/>
        </authorList>
    </citation>
    <scope>NUCLEOTIDE SEQUENCE [LARGE SCALE GENOMIC DNA]</scope>
    <source>
        <strain evidence="2 3">FRX01</strain>
    </source>
</reference>
<dbReference type="InterPro" id="IPR050834">
    <property type="entry name" value="Glycosyltransf_2"/>
</dbReference>
<dbReference type="InterPro" id="IPR029044">
    <property type="entry name" value="Nucleotide-diphossugar_trans"/>
</dbReference>
<evidence type="ECO:0000313" key="3">
    <source>
        <dbReference type="Proteomes" id="UP000664844"/>
    </source>
</evidence>
<evidence type="ECO:0000313" key="2">
    <source>
        <dbReference type="EMBL" id="MBO0352246.1"/>
    </source>
</evidence>
<feature type="domain" description="Glycosyltransferase 2-like" evidence="1">
    <location>
        <begin position="5"/>
        <end position="164"/>
    </location>
</feature>
<gene>
    <name evidence="2" type="ORF">J0895_24820</name>
</gene>
<dbReference type="PANTHER" id="PTHR43685">
    <property type="entry name" value="GLYCOSYLTRANSFERASE"/>
    <property type="match status" value="1"/>
</dbReference>
<dbReference type="Proteomes" id="UP000664844">
    <property type="component" value="Unassembled WGS sequence"/>
</dbReference>
<dbReference type="PANTHER" id="PTHR43685:SF2">
    <property type="entry name" value="GLYCOSYLTRANSFERASE 2-LIKE DOMAIN-CONTAINING PROTEIN"/>
    <property type="match status" value="1"/>
</dbReference>
<dbReference type="RefSeq" id="WP_207090659.1">
    <property type="nucleotide sequence ID" value="NZ_JAFLQW010000663.1"/>
</dbReference>
<sequence>MKFISVIVPVYNLEQYIVDTIQSVLAQTYQHFELILIDDGSTDRTAEICEQFQEPKLKLILQENNGANAARNAGLRVAQGDYIAFLDGDDLWLPEKLEKHIQHLEQSPEVGISYSQSAFIDEAGEPMGLYQMPKLTDITIRDVLCRNPISNGSCAVLRKEVFESIKFQDDLYGTQQYFYWDERLQGSQDLDCWFRIALQTEWKMEGIPKILTLYRVNSAGLSAKLLKKQESWEQVIEKTREYAPDEVAQWENPARAYHLRYLARRAVTLRDGITALKLAWTAIATHPQMVLEEPKRTGVTLAAATVLSVLPKPIYQQLEDLGMKLAGRFQKLQVFPYKI</sequence>
<protein>
    <submittedName>
        <fullName evidence="2">Glycosyltransferase family 2 protein</fullName>
    </submittedName>
</protein>
<dbReference type="Pfam" id="PF00535">
    <property type="entry name" value="Glycos_transf_2"/>
    <property type="match status" value="1"/>
</dbReference>
<comment type="caution">
    <text evidence="2">The sequence shown here is derived from an EMBL/GenBank/DDBJ whole genome shotgun (WGS) entry which is preliminary data.</text>
</comment>
<name>A0ABS3FYQ1_9CYAN</name>
<evidence type="ECO:0000259" key="1">
    <source>
        <dbReference type="Pfam" id="PF00535"/>
    </source>
</evidence>
<dbReference type="EMBL" id="JAFLQW010000663">
    <property type="protein sequence ID" value="MBO0352246.1"/>
    <property type="molecule type" value="Genomic_DNA"/>
</dbReference>
<keyword evidence="3" id="KW-1185">Reference proteome</keyword>
<dbReference type="SUPFAM" id="SSF53448">
    <property type="entry name" value="Nucleotide-diphospho-sugar transferases"/>
    <property type="match status" value="1"/>
</dbReference>
<dbReference type="CDD" id="cd00761">
    <property type="entry name" value="Glyco_tranf_GTA_type"/>
    <property type="match status" value="1"/>
</dbReference>
<proteinExistence type="predicted"/>
<dbReference type="Gene3D" id="3.90.550.10">
    <property type="entry name" value="Spore Coat Polysaccharide Biosynthesis Protein SpsA, Chain A"/>
    <property type="match status" value="1"/>
</dbReference>
<dbReference type="InterPro" id="IPR001173">
    <property type="entry name" value="Glyco_trans_2-like"/>
</dbReference>
<organism evidence="2 3">
    <name type="scientific">Phormidium pseudopriestleyi FRX01</name>
    <dbReference type="NCBI Taxonomy" id="1759528"/>
    <lineage>
        <taxon>Bacteria</taxon>
        <taxon>Bacillati</taxon>
        <taxon>Cyanobacteriota</taxon>
        <taxon>Cyanophyceae</taxon>
        <taxon>Oscillatoriophycideae</taxon>
        <taxon>Oscillatoriales</taxon>
        <taxon>Oscillatoriaceae</taxon>
        <taxon>Phormidium</taxon>
    </lineage>
</organism>
<accession>A0ABS3FYQ1</accession>